<reference evidence="1" key="1">
    <citation type="submission" date="2022-12" db="EMBL/GenBank/DDBJ databases">
        <title>Draft genome assemblies for two species of Escallonia (Escalloniales).</title>
        <authorList>
            <person name="Chanderbali A."/>
            <person name="Dervinis C."/>
            <person name="Anghel I."/>
            <person name="Soltis D."/>
            <person name="Soltis P."/>
            <person name="Zapata F."/>
        </authorList>
    </citation>
    <scope>NUCLEOTIDE SEQUENCE</scope>
    <source>
        <strain evidence="1">UCBG64.0493</strain>
        <tissue evidence="1">Leaf</tissue>
    </source>
</reference>
<dbReference type="AlphaFoldDB" id="A0AA88X773"/>
<protein>
    <submittedName>
        <fullName evidence="1">Uncharacterized protein</fullName>
    </submittedName>
</protein>
<proteinExistence type="predicted"/>
<dbReference type="Proteomes" id="UP001188597">
    <property type="component" value="Unassembled WGS sequence"/>
</dbReference>
<keyword evidence="2" id="KW-1185">Reference proteome</keyword>
<evidence type="ECO:0000313" key="1">
    <source>
        <dbReference type="EMBL" id="KAK3041212.1"/>
    </source>
</evidence>
<name>A0AA88X773_9ASTE</name>
<evidence type="ECO:0000313" key="2">
    <source>
        <dbReference type="Proteomes" id="UP001188597"/>
    </source>
</evidence>
<gene>
    <name evidence="1" type="ORF">RJ639_028472</name>
</gene>
<comment type="caution">
    <text evidence="1">The sequence shown here is derived from an EMBL/GenBank/DDBJ whole genome shotgun (WGS) entry which is preliminary data.</text>
</comment>
<sequence length="93" mass="10562">MILAIGQTKEALDQVSLDNIDVLADWVSEEESIITLEDLDNDGGWDVLQPEPAAVNLKDEEVHYEDEEDALHDIPSQYDWEFGGEGDPYHYIE</sequence>
<dbReference type="EMBL" id="JAVXUP010000039">
    <property type="protein sequence ID" value="KAK3041212.1"/>
    <property type="molecule type" value="Genomic_DNA"/>
</dbReference>
<accession>A0AA88X773</accession>
<organism evidence="1 2">
    <name type="scientific">Escallonia herrerae</name>
    <dbReference type="NCBI Taxonomy" id="1293975"/>
    <lineage>
        <taxon>Eukaryota</taxon>
        <taxon>Viridiplantae</taxon>
        <taxon>Streptophyta</taxon>
        <taxon>Embryophyta</taxon>
        <taxon>Tracheophyta</taxon>
        <taxon>Spermatophyta</taxon>
        <taxon>Magnoliopsida</taxon>
        <taxon>eudicotyledons</taxon>
        <taxon>Gunneridae</taxon>
        <taxon>Pentapetalae</taxon>
        <taxon>asterids</taxon>
        <taxon>campanulids</taxon>
        <taxon>Escalloniales</taxon>
        <taxon>Escalloniaceae</taxon>
        <taxon>Escallonia</taxon>
    </lineage>
</organism>